<dbReference type="CTD" id="9941861"/>
<dbReference type="InParanoid" id="A0A1S0U2W0"/>
<dbReference type="RefSeq" id="XP_003140037.1">
    <property type="nucleotide sequence ID" value="XM_003139989.1"/>
</dbReference>
<protein>
    <submittedName>
        <fullName evidence="2">Uncharacterized protein</fullName>
    </submittedName>
</protein>
<keyword evidence="1" id="KW-0472">Membrane</keyword>
<reference evidence="2" key="1">
    <citation type="submission" date="2012-04" db="EMBL/GenBank/DDBJ databases">
        <title>The Genome Sequence of Loa loa.</title>
        <authorList>
            <consortium name="The Broad Institute Genome Sequencing Platform"/>
            <consortium name="Broad Institute Genome Sequencing Center for Infectious Disease"/>
            <person name="Nutman T.B."/>
            <person name="Fink D.L."/>
            <person name="Russ C."/>
            <person name="Young S."/>
            <person name="Zeng Q."/>
            <person name="Gargeya S."/>
            <person name="Alvarado L."/>
            <person name="Berlin A."/>
            <person name="Chapman S.B."/>
            <person name="Chen Z."/>
            <person name="Freedman E."/>
            <person name="Gellesch M."/>
            <person name="Goldberg J."/>
            <person name="Griggs A."/>
            <person name="Gujja S."/>
            <person name="Heilman E.R."/>
            <person name="Heiman D."/>
            <person name="Howarth C."/>
            <person name="Mehta T."/>
            <person name="Neiman D."/>
            <person name="Pearson M."/>
            <person name="Roberts A."/>
            <person name="Saif S."/>
            <person name="Shea T."/>
            <person name="Shenoy N."/>
            <person name="Sisk P."/>
            <person name="Stolte C."/>
            <person name="Sykes S."/>
            <person name="White J."/>
            <person name="Yandava C."/>
            <person name="Haas B."/>
            <person name="Henn M.R."/>
            <person name="Nusbaum C."/>
            <person name="Birren B."/>
        </authorList>
    </citation>
    <scope>NUCLEOTIDE SEQUENCE [LARGE SCALE GENOMIC DNA]</scope>
</reference>
<dbReference type="GeneID" id="9941861"/>
<keyword evidence="1" id="KW-1133">Transmembrane helix</keyword>
<evidence type="ECO:0000256" key="1">
    <source>
        <dbReference type="SAM" id="Phobius"/>
    </source>
</evidence>
<dbReference type="AlphaFoldDB" id="A0A1S0U2W0"/>
<dbReference type="EMBL" id="JH712099">
    <property type="protein sequence ID" value="EFO24027.1"/>
    <property type="molecule type" value="Genomic_DNA"/>
</dbReference>
<gene>
    <name evidence="2" type="ORF">LOAG_04452</name>
</gene>
<sequence length="173" mass="19273">MKCKRERKEQSLKTFETAGLCDDSLTKCYHLGSSKNDIVLQIGFTGKKGYKVTRRSQVIGSTDKIIDSTEKRNCVKISAKINNVIGEYGCSIYGKKGRKLLTQSIRSLEWCATTNQFNSVKKTTTKDVAPPALVVTLVVVIAVINYLPQDTLNSALKVYIGLYVHEWGSMSQE</sequence>
<keyword evidence="1" id="KW-0812">Transmembrane</keyword>
<organism evidence="2">
    <name type="scientific">Loa loa</name>
    <name type="common">Eye worm</name>
    <name type="synonym">Filaria loa</name>
    <dbReference type="NCBI Taxonomy" id="7209"/>
    <lineage>
        <taxon>Eukaryota</taxon>
        <taxon>Metazoa</taxon>
        <taxon>Ecdysozoa</taxon>
        <taxon>Nematoda</taxon>
        <taxon>Chromadorea</taxon>
        <taxon>Rhabditida</taxon>
        <taxon>Spirurina</taxon>
        <taxon>Spiruromorpha</taxon>
        <taxon>Filarioidea</taxon>
        <taxon>Onchocercidae</taxon>
        <taxon>Loa</taxon>
    </lineage>
</organism>
<proteinExistence type="predicted"/>
<name>A0A1S0U2W0_LOALO</name>
<dbReference type="KEGG" id="loa:LOAG_04452"/>
<feature type="transmembrane region" description="Helical" evidence="1">
    <location>
        <begin position="128"/>
        <end position="147"/>
    </location>
</feature>
<evidence type="ECO:0000313" key="2">
    <source>
        <dbReference type="EMBL" id="EFO24027.1"/>
    </source>
</evidence>
<accession>A0A1S0U2W0</accession>